<feature type="region of interest" description="Disordered" evidence="1">
    <location>
        <begin position="625"/>
        <end position="681"/>
    </location>
</feature>
<dbReference type="InterPro" id="IPR039977">
    <property type="entry name" value="Suv4-20/Set9"/>
</dbReference>
<feature type="domain" description="SET" evidence="2">
    <location>
        <begin position="193"/>
        <end position="387"/>
    </location>
</feature>
<dbReference type="InterPro" id="IPR046341">
    <property type="entry name" value="SET_dom_sf"/>
</dbReference>
<reference evidence="3" key="1">
    <citation type="submission" date="2020-04" db="EMBL/GenBank/DDBJ databases">
        <title>Analysis of mating type loci in Filobasidium floriforme.</title>
        <authorList>
            <person name="Nowrousian M."/>
        </authorList>
    </citation>
    <scope>NUCLEOTIDE SEQUENCE</scope>
    <source>
        <strain evidence="3">CBS 6242</strain>
    </source>
</reference>
<name>A0A8K0JMF2_9TREE</name>
<proteinExistence type="predicted"/>
<feature type="compositionally biased region" description="Polar residues" evidence="1">
    <location>
        <begin position="273"/>
        <end position="282"/>
    </location>
</feature>
<feature type="compositionally biased region" description="Polar residues" evidence="1">
    <location>
        <begin position="659"/>
        <end position="669"/>
    </location>
</feature>
<evidence type="ECO:0000256" key="1">
    <source>
        <dbReference type="SAM" id="MobiDB-lite"/>
    </source>
</evidence>
<evidence type="ECO:0000259" key="2">
    <source>
        <dbReference type="PROSITE" id="PS50280"/>
    </source>
</evidence>
<feature type="compositionally biased region" description="Basic and acidic residues" evidence="1">
    <location>
        <begin position="670"/>
        <end position="679"/>
    </location>
</feature>
<dbReference type="PANTHER" id="PTHR12977:SF4">
    <property type="entry name" value="HISTONE-LYSINE N-METHYLTRANSFERASE KMT5B"/>
    <property type="match status" value="1"/>
</dbReference>
<dbReference type="AlphaFoldDB" id="A0A8K0JMF2"/>
<evidence type="ECO:0000313" key="3">
    <source>
        <dbReference type="EMBL" id="KAG7544305.1"/>
    </source>
</evidence>
<dbReference type="PANTHER" id="PTHR12977">
    <property type="entry name" value="SUPPRESSOR OF VARIEGATION 4-20-RELATED"/>
    <property type="match status" value="1"/>
</dbReference>
<evidence type="ECO:0000313" key="4">
    <source>
        <dbReference type="Proteomes" id="UP000812966"/>
    </source>
</evidence>
<dbReference type="InterPro" id="IPR001214">
    <property type="entry name" value="SET_dom"/>
</dbReference>
<feature type="compositionally biased region" description="Polar residues" evidence="1">
    <location>
        <begin position="716"/>
        <end position="728"/>
    </location>
</feature>
<feature type="compositionally biased region" description="Polar residues" evidence="1">
    <location>
        <begin position="796"/>
        <end position="808"/>
    </location>
</feature>
<accession>A0A8K0JMF2</accession>
<gene>
    <name evidence="3" type="ORF">FFLO_03344</name>
</gene>
<sequence length="959" mass="104606">MCGHCLEVGTDPSRACPSTNRIDDALHHPSFDPPLHLNVPGSSETIQTAATKIIPKTTSLSVEEKRLRAAQELVDNDDLLVYLLLDTLTSSRRRLGAHYQNPLWATKTWRRTPKAKDLSSFSPDIEVEESSSSIRPLKILQETICQGKFDRSDRDRFWGIPLISTHCESKSKTELDRFAAHLERYVRLYHPASRVEILPTSRYGAVTGKAELGVFATARLSPHDPDANAKDKTALLLDECEGFLAPMPLTWDQELEREAEEDGTWNRDRNREPSSSSVTTVSHAIDLEIPSLGPSPSPAPIPDTVASTSAAKLAPSSAPNTLARKSIRGFSIVESARLGPCMYLGPGRFVNHDCQPNCQLTAKSGMAMTFRVVKEIQVGEELTTFYGPNYFGVGNCECLCATCERYGEGWYASGISGSTGGSGRTIEEDEIDDGVIPSVASTMQPTLSSREKRKAAKKCLTLTAGVYRRKYDKKAAKWSADNSKAVKYASGTASALASSAGSGSRSGSVAGSISLDPPDMIRCEQCLSAIPLSCERGSSRRGRNRSKTPVCRRCHRHWKIFHLPWPARTTPTVAAYPPKSLRPAWWKPTPLQIPLGVVASQVLRTAIHIRGGSFVPLPEPEPEVPLLPASRGKKGKAKAASPPSMALPFTTEPPVAPGSSRSKQSAKPSRQTEKEERANIQKGNGLWKAWEWVEVESASAFVPVVLPEGSKRTRRAISQTAANTTPATRSMRRSIKADTPSVDRNEEPGLSGLTEFGQRTRIASSAAELDEKQATTPVAHDNEQQIFALAPDPMQESGTSVRSATPGPSRQAAEKVPSPAVSRNESRVNTSTGNPCCEAINDPTTPASSEPEFMIAMPVPSTSATTVRSPDRKRRRVYSISGSESDASHMITPRRPAKRRRMKTRPEPDDEIITIHSSSSERSDSPILISKAPEEQAVLAQMEVIGKKKEAFRRRMQQG</sequence>
<protein>
    <recommendedName>
        <fullName evidence="2">SET domain-containing protein</fullName>
    </recommendedName>
</protein>
<dbReference type="SUPFAM" id="SSF82199">
    <property type="entry name" value="SET domain"/>
    <property type="match status" value="1"/>
</dbReference>
<dbReference type="EMBL" id="JABELV010000060">
    <property type="protein sequence ID" value="KAG7544305.1"/>
    <property type="molecule type" value="Genomic_DNA"/>
</dbReference>
<dbReference type="PROSITE" id="PS50280">
    <property type="entry name" value="SET"/>
    <property type="match status" value="1"/>
</dbReference>
<feature type="compositionally biased region" description="Polar residues" evidence="1">
    <location>
        <begin position="821"/>
        <end position="834"/>
    </location>
</feature>
<feature type="region of interest" description="Disordered" evidence="1">
    <location>
        <begin position="791"/>
        <end position="927"/>
    </location>
</feature>
<feature type="region of interest" description="Disordered" evidence="1">
    <location>
        <begin position="715"/>
        <end position="752"/>
    </location>
</feature>
<organism evidence="3 4">
    <name type="scientific">Filobasidium floriforme</name>
    <dbReference type="NCBI Taxonomy" id="5210"/>
    <lineage>
        <taxon>Eukaryota</taxon>
        <taxon>Fungi</taxon>
        <taxon>Dikarya</taxon>
        <taxon>Basidiomycota</taxon>
        <taxon>Agaricomycotina</taxon>
        <taxon>Tremellomycetes</taxon>
        <taxon>Filobasidiales</taxon>
        <taxon>Filobasidiaceae</taxon>
        <taxon>Filobasidium</taxon>
    </lineage>
</organism>
<comment type="caution">
    <text evidence="3">The sequence shown here is derived from an EMBL/GenBank/DDBJ whole genome shotgun (WGS) entry which is preliminary data.</text>
</comment>
<dbReference type="Gene3D" id="2.170.270.10">
    <property type="entry name" value="SET domain"/>
    <property type="match status" value="1"/>
</dbReference>
<dbReference type="Pfam" id="PF00856">
    <property type="entry name" value="SET"/>
    <property type="match status" value="1"/>
</dbReference>
<dbReference type="GO" id="GO:0005634">
    <property type="term" value="C:nucleus"/>
    <property type="evidence" value="ECO:0007669"/>
    <property type="project" value="TreeGrafter"/>
</dbReference>
<dbReference type="Proteomes" id="UP000812966">
    <property type="component" value="Unassembled WGS sequence"/>
</dbReference>
<feature type="region of interest" description="Disordered" evidence="1">
    <location>
        <begin position="257"/>
        <end position="314"/>
    </location>
</feature>
<dbReference type="GO" id="GO:0042799">
    <property type="term" value="F:histone H4K20 methyltransferase activity"/>
    <property type="evidence" value="ECO:0007669"/>
    <property type="project" value="TreeGrafter"/>
</dbReference>
<keyword evidence="4" id="KW-1185">Reference proteome</keyword>